<dbReference type="RefSeq" id="WP_072837004.1">
    <property type="nucleotide sequence ID" value="NZ_FQUU01000023.1"/>
</dbReference>
<dbReference type="GO" id="GO:0015221">
    <property type="term" value="F:lipopolysaccharide transmembrane transporter activity"/>
    <property type="evidence" value="ECO:0007669"/>
    <property type="project" value="InterPro"/>
</dbReference>
<dbReference type="Gene3D" id="2.60.450.10">
    <property type="entry name" value="Lipopolysaccharide (LPS) transport protein A like domain"/>
    <property type="match status" value="1"/>
</dbReference>
<dbReference type="STRING" id="1121884.SAMN02745131_03887"/>
<evidence type="ECO:0000313" key="2">
    <source>
        <dbReference type="Proteomes" id="UP000184048"/>
    </source>
</evidence>
<dbReference type="InterPro" id="IPR010664">
    <property type="entry name" value="LipoPS_assembly_LptC-rel"/>
</dbReference>
<name>A0A1M5FN79_9BACT</name>
<evidence type="ECO:0000313" key="1">
    <source>
        <dbReference type="EMBL" id="SHF92632.1"/>
    </source>
</evidence>
<dbReference type="GO" id="GO:0005886">
    <property type="term" value="C:plasma membrane"/>
    <property type="evidence" value="ECO:0007669"/>
    <property type="project" value="InterPro"/>
</dbReference>
<keyword evidence="2" id="KW-1185">Reference proteome</keyword>
<proteinExistence type="predicted"/>
<dbReference type="EMBL" id="FQUU01000023">
    <property type="protein sequence ID" value="SHF92632.1"/>
    <property type="molecule type" value="Genomic_DNA"/>
</dbReference>
<dbReference type="Pfam" id="PF06835">
    <property type="entry name" value="LptC"/>
    <property type="match status" value="1"/>
</dbReference>
<dbReference type="InterPro" id="IPR026265">
    <property type="entry name" value="LptC"/>
</dbReference>
<reference evidence="1 2" key="1">
    <citation type="submission" date="2016-11" db="EMBL/GenBank/DDBJ databases">
        <authorList>
            <person name="Jaros S."/>
            <person name="Januszkiewicz K."/>
            <person name="Wedrychowicz H."/>
        </authorList>
    </citation>
    <scope>NUCLEOTIDE SEQUENCE [LARGE SCALE GENOMIC DNA]</scope>
    <source>
        <strain evidence="1 2">DSM 18119</strain>
    </source>
</reference>
<protein>
    <submittedName>
        <fullName evidence="1">LPS export ABC transporter protein LptC</fullName>
    </submittedName>
</protein>
<dbReference type="NCBIfam" id="TIGR04409">
    <property type="entry name" value="LptC_YrbK"/>
    <property type="match status" value="1"/>
</dbReference>
<dbReference type="Proteomes" id="UP000184048">
    <property type="component" value="Unassembled WGS sequence"/>
</dbReference>
<gene>
    <name evidence="1" type="ORF">SAMN02745131_03887</name>
</gene>
<dbReference type="PROSITE" id="PS51257">
    <property type="entry name" value="PROKAR_LIPOPROTEIN"/>
    <property type="match status" value="1"/>
</dbReference>
<dbReference type="AlphaFoldDB" id="A0A1M5FN79"/>
<accession>A0A1M5FN79</accession>
<organism evidence="1 2">
    <name type="scientific">Flavisolibacter ginsengisoli DSM 18119</name>
    <dbReference type="NCBI Taxonomy" id="1121884"/>
    <lineage>
        <taxon>Bacteria</taxon>
        <taxon>Pseudomonadati</taxon>
        <taxon>Bacteroidota</taxon>
        <taxon>Chitinophagia</taxon>
        <taxon>Chitinophagales</taxon>
        <taxon>Chitinophagaceae</taxon>
        <taxon>Flavisolibacter</taxon>
    </lineage>
</organism>
<sequence>MSKNVLSNFIIKQAAFFWGCLFLFGCENSQRALNEWKEKKEMVEEAKNIQSYFSQGGQLRSLLTAPVMLRYSRDTAYVEFPKTLRMVFYDSLGKEQSRLDAHYGKYMETLNKAYLRDSVVVANATGDTLWTPDLWWDQNTQRFYTDKKVRIYRKGDRIYGGLGLEAKQDLSDILIRQPTGVVNVPDSMSAQ</sequence>
<dbReference type="OrthoDB" id="9812080at2"/>